<keyword evidence="4 7" id="KW-0812">Transmembrane</keyword>
<evidence type="ECO:0000313" key="9">
    <source>
        <dbReference type="EMBL" id="MFC4062947.1"/>
    </source>
</evidence>
<dbReference type="PANTHER" id="PTHR30561">
    <property type="entry name" value="SMR FAMILY PROTON-DEPENDENT DRUG EFFLUX TRANSPORTER SUGE"/>
    <property type="match status" value="1"/>
</dbReference>
<dbReference type="InterPro" id="IPR000390">
    <property type="entry name" value="Small_drug/metabolite_transptr"/>
</dbReference>
<dbReference type="InterPro" id="IPR037185">
    <property type="entry name" value="EmrE-like"/>
</dbReference>
<keyword evidence="10" id="KW-1185">Reference proteome</keyword>
<dbReference type="Gene3D" id="1.10.3730.20">
    <property type="match status" value="1"/>
</dbReference>
<keyword evidence="3" id="KW-1003">Cell membrane</keyword>
<feature type="transmembrane region" description="Helical" evidence="8">
    <location>
        <begin position="33"/>
        <end position="50"/>
    </location>
</feature>
<dbReference type="Proteomes" id="UP001595850">
    <property type="component" value="Unassembled WGS sequence"/>
</dbReference>
<comment type="subcellular location">
    <subcellularLocation>
        <location evidence="1 7">Cell membrane</location>
        <topology evidence="1 7">Multi-pass membrane protein</topology>
    </subcellularLocation>
</comment>
<dbReference type="RefSeq" id="WP_377294518.1">
    <property type="nucleotide sequence ID" value="NZ_JBHSBM010000075.1"/>
</dbReference>
<evidence type="ECO:0000256" key="1">
    <source>
        <dbReference type="ARBA" id="ARBA00004651"/>
    </source>
</evidence>
<sequence>MAWVMIVVAGLFEVAMAYSLKLSDGFSVPLPTVGFIVSALLSFGLLALGLKSLDVGTAYAVWTGIGAVGTATLGILVLGEDASLIKIASIALILTGVIGLNLAGGGH</sequence>
<evidence type="ECO:0000256" key="8">
    <source>
        <dbReference type="SAM" id="Phobius"/>
    </source>
</evidence>
<evidence type="ECO:0000256" key="7">
    <source>
        <dbReference type="RuleBase" id="RU003942"/>
    </source>
</evidence>
<accession>A0ABV8IFR3</accession>
<evidence type="ECO:0000256" key="5">
    <source>
        <dbReference type="ARBA" id="ARBA00022989"/>
    </source>
</evidence>
<evidence type="ECO:0000256" key="4">
    <source>
        <dbReference type="ARBA" id="ARBA00022692"/>
    </source>
</evidence>
<feature type="transmembrane region" description="Helical" evidence="8">
    <location>
        <begin position="84"/>
        <end position="103"/>
    </location>
</feature>
<keyword evidence="2" id="KW-0813">Transport</keyword>
<dbReference type="SUPFAM" id="SSF103481">
    <property type="entry name" value="Multidrug resistance efflux transporter EmrE"/>
    <property type="match status" value="1"/>
</dbReference>
<evidence type="ECO:0000256" key="2">
    <source>
        <dbReference type="ARBA" id="ARBA00022448"/>
    </source>
</evidence>
<evidence type="ECO:0000256" key="6">
    <source>
        <dbReference type="ARBA" id="ARBA00023136"/>
    </source>
</evidence>
<evidence type="ECO:0000313" key="10">
    <source>
        <dbReference type="Proteomes" id="UP001595850"/>
    </source>
</evidence>
<dbReference type="PANTHER" id="PTHR30561:SF0">
    <property type="entry name" value="GUANIDINIUM EXPORTER"/>
    <property type="match status" value="1"/>
</dbReference>
<reference evidence="10" key="1">
    <citation type="journal article" date="2019" name="Int. J. Syst. Evol. Microbiol.">
        <title>The Global Catalogue of Microorganisms (GCM) 10K type strain sequencing project: providing services to taxonomists for standard genome sequencing and annotation.</title>
        <authorList>
            <consortium name="The Broad Institute Genomics Platform"/>
            <consortium name="The Broad Institute Genome Sequencing Center for Infectious Disease"/>
            <person name="Wu L."/>
            <person name="Ma J."/>
        </authorList>
    </citation>
    <scope>NUCLEOTIDE SEQUENCE [LARGE SCALE GENOMIC DNA]</scope>
    <source>
        <strain evidence="10">TBRC 4489</strain>
    </source>
</reference>
<comment type="caution">
    <text evidence="9">The sequence shown here is derived from an EMBL/GenBank/DDBJ whole genome shotgun (WGS) entry which is preliminary data.</text>
</comment>
<dbReference type="EMBL" id="JBHSBM010000075">
    <property type="protein sequence ID" value="MFC4062947.1"/>
    <property type="molecule type" value="Genomic_DNA"/>
</dbReference>
<gene>
    <name evidence="9" type="ORF">ACFOWE_32095</name>
</gene>
<dbReference type="Pfam" id="PF00893">
    <property type="entry name" value="Multi_Drug_Res"/>
    <property type="match status" value="1"/>
</dbReference>
<protein>
    <submittedName>
        <fullName evidence="9">DMT family transporter</fullName>
    </submittedName>
</protein>
<evidence type="ECO:0000256" key="3">
    <source>
        <dbReference type="ARBA" id="ARBA00022475"/>
    </source>
</evidence>
<keyword evidence="6 8" id="KW-0472">Membrane</keyword>
<dbReference type="InterPro" id="IPR045324">
    <property type="entry name" value="Small_multidrug_res"/>
</dbReference>
<feature type="transmembrane region" description="Helical" evidence="8">
    <location>
        <begin position="57"/>
        <end position="78"/>
    </location>
</feature>
<name>A0ABV8IFR3_9ACTN</name>
<comment type="similarity">
    <text evidence="7">Belongs to the drug/metabolite transporter (DMT) superfamily. Small multidrug resistance (SMR) (TC 2.A.7.1) family.</text>
</comment>
<organism evidence="9 10">
    <name type="scientific">Planomonospora corallina</name>
    <dbReference type="NCBI Taxonomy" id="1806052"/>
    <lineage>
        <taxon>Bacteria</taxon>
        <taxon>Bacillati</taxon>
        <taxon>Actinomycetota</taxon>
        <taxon>Actinomycetes</taxon>
        <taxon>Streptosporangiales</taxon>
        <taxon>Streptosporangiaceae</taxon>
        <taxon>Planomonospora</taxon>
    </lineage>
</organism>
<keyword evidence="5 8" id="KW-1133">Transmembrane helix</keyword>
<proteinExistence type="inferred from homology"/>